<dbReference type="InterPro" id="IPR054612">
    <property type="entry name" value="Phage_capsid-like_C"/>
</dbReference>
<dbReference type="Pfam" id="PF05065">
    <property type="entry name" value="Phage_capsid"/>
    <property type="match status" value="1"/>
</dbReference>
<evidence type="ECO:0000259" key="3">
    <source>
        <dbReference type="Pfam" id="PF05065"/>
    </source>
</evidence>
<dbReference type="STRING" id="1464122.SAMN05421737_10568"/>
<dbReference type="AlphaFoldDB" id="A0A1G6IHG2"/>
<dbReference type="OrthoDB" id="85826at2"/>
<gene>
    <name evidence="4" type="ORF">SAMN05421737_10568</name>
</gene>
<evidence type="ECO:0000256" key="2">
    <source>
        <dbReference type="SAM" id="MobiDB-lite"/>
    </source>
</evidence>
<evidence type="ECO:0000313" key="4">
    <source>
        <dbReference type="EMBL" id="SDC06002.1"/>
    </source>
</evidence>
<feature type="region of interest" description="Disordered" evidence="2">
    <location>
        <begin position="86"/>
        <end position="111"/>
    </location>
</feature>
<feature type="domain" description="Phage capsid-like C-terminal" evidence="3">
    <location>
        <begin position="147"/>
        <end position="417"/>
    </location>
</feature>
<dbReference type="EMBL" id="FMYM01000005">
    <property type="protein sequence ID" value="SDC06002.1"/>
    <property type="molecule type" value="Genomic_DNA"/>
</dbReference>
<dbReference type="SUPFAM" id="SSF56563">
    <property type="entry name" value="Major capsid protein gp5"/>
    <property type="match status" value="1"/>
</dbReference>
<keyword evidence="5" id="KW-1185">Reference proteome</keyword>
<proteinExistence type="predicted"/>
<dbReference type="RefSeq" id="WP_090775432.1">
    <property type="nucleotide sequence ID" value="NZ_FMYM01000005.1"/>
</dbReference>
<protein>
    <submittedName>
        <fullName evidence="4">Phage major capsid protein, HK97 family</fullName>
    </submittedName>
</protein>
<dbReference type="InterPro" id="IPR024455">
    <property type="entry name" value="Phage_capsid"/>
</dbReference>
<dbReference type="NCBIfam" id="TIGR01554">
    <property type="entry name" value="major_cap_HK97"/>
    <property type="match status" value="1"/>
</dbReference>
<evidence type="ECO:0000313" key="5">
    <source>
        <dbReference type="Proteomes" id="UP000242662"/>
    </source>
</evidence>
<dbReference type="Proteomes" id="UP000242662">
    <property type="component" value="Unassembled WGS sequence"/>
</dbReference>
<evidence type="ECO:0000256" key="1">
    <source>
        <dbReference type="ARBA" id="ARBA00004328"/>
    </source>
</evidence>
<comment type="subcellular location">
    <subcellularLocation>
        <location evidence="1">Virion</location>
    </subcellularLocation>
</comment>
<accession>A0A1G6IHG2</accession>
<organism evidence="4 5">
    <name type="scientific">Shouchella lonarensis</name>
    <dbReference type="NCBI Taxonomy" id="1464122"/>
    <lineage>
        <taxon>Bacteria</taxon>
        <taxon>Bacillati</taxon>
        <taxon>Bacillota</taxon>
        <taxon>Bacilli</taxon>
        <taxon>Bacillales</taxon>
        <taxon>Bacillaceae</taxon>
        <taxon>Shouchella</taxon>
    </lineage>
</organism>
<dbReference type="Gene3D" id="3.30.2320.10">
    <property type="entry name" value="hypothetical protein PF0899 domain"/>
    <property type="match status" value="1"/>
</dbReference>
<sequence length="427" mass="47907">MLKQLRLQKTLEQKREALTKYEVREKELEAKGDELKQSLEEATTEEDLKLVDEKIDELDKEKEDNENSKKKIDAEIEAIEKELADVEERSKAKDATRDKRENNATGGDGDMNRLQVREMLRTGEYYKDQEVREFYERFKQLRSVAGGELTIPHLVINRIMDILGDFTTLYPLVEKIRVKGTARMLFDTDTTPATWIEQHAAIPTGDVGTVVHLDFDGYKVGKVVFVDNYMLQDSLINLDDYTTKKIARSIALAVDGGIAAGKGAAEKQPLGIIPALPDSNKVEVNADADLVINLLKQVGRIDTGLDRVGEIVAVMHRQTYYDRLLSYSVNVNATGNVVGKLPNLGQPDLVGLRVVFNNFIPRDAVLFGDFSKYTLVERETISIDRSEHVKFAEDQMGFRGKARFDGKPTKPEAFVLAVIKNGNGAKG</sequence>
<feature type="compositionally biased region" description="Basic and acidic residues" evidence="2">
    <location>
        <begin position="29"/>
        <end position="39"/>
    </location>
</feature>
<feature type="region of interest" description="Disordered" evidence="2">
    <location>
        <begin position="29"/>
        <end position="50"/>
    </location>
</feature>
<reference evidence="5" key="1">
    <citation type="submission" date="2016-09" db="EMBL/GenBank/DDBJ databases">
        <authorList>
            <person name="Varghese N."/>
            <person name="Submissions S."/>
        </authorList>
    </citation>
    <scope>NUCLEOTIDE SEQUENCE [LARGE SCALE GENOMIC DNA]</scope>
    <source>
        <strain evidence="5">25nlg</strain>
    </source>
</reference>
<feature type="compositionally biased region" description="Basic and acidic residues" evidence="2">
    <location>
        <begin position="86"/>
        <end position="102"/>
    </location>
</feature>
<name>A0A1G6IHG2_9BACI</name>
<dbReference type="Gene3D" id="3.30.2400.10">
    <property type="entry name" value="Major capsid protein gp5"/>
    <property type="match status" value="1"/>
</dbReference>